<dbReference type="STRING" id="1498499.EP47_03325"/>
<dbReference type="Gene3D" id="3.40.50.150">
    <property type="entry name" value="Vaccinia Virus protein VP39"/>
    <property type="match status" value="1"/>
</dbReference>
<name>A0A0A2SW31_9GAMM</name>
<protein>
    <submittedName>
        <fullName evidence="2">Methyltransferase</fullName>
    </submittedName>
</protein>
<dbReference type="CDD" id="cd02440">
    <property type="entry name" value="AdoMet_MTases"/>
    <property type="match status" value="1"/>
</dbReference>
<dbReference type="GO" id="GO:0008168">
    <property type="term" value="F:methyltransferase activity"/>
    <property type="evidence" value="ECO:0007669"/>
    <property type="project" value="UniProtKB-KW"/>
</dbReference>
<dbReference type="Pfam" id="PF13847">
    <property type="entry name" value="Methyltransf_31"/>
    <property type="match status" value="1"/>
</dbReference>
<sequence length="272" mass="31033">MTLKAMYNQIAENYATANRFGSISESHHVAIEQIKKFHLGLKPHYKVLDLGVGNGSFLQKLHQLMPKADFTGIDVSSEMLKRASKVLPLTTIEGSAAEANKFLPAHSQDLVVAHFINAYIPINVLFDEARYLTRANGHFSLITTTYDSFPVAQQQLAQFIAQDTILSRVVGHYYKSIIKNTTVATNREELLLSFKQHQFDTLNHQRIEIPITLNNIDELALFGIEGTWFLNTLSIRMLPKYFLIQRLKRLFSKIFTFPYHDTHIIDVVLAKK</sequence>
<dbReference type="InterPro" id="IPR029063">
    <property type="entry name" value="SAM-dependent_MTases_sf"/>
</dbReference>
<keyword evidence="2" id="KW-0808">Transferase</keyword>
<evidence type="ECO:0000313" key="2">
    <source>
        <dbReference type="EMBL" id="KGP63664.1"/>
    </source>
</evidence>
<keyword evidence="2" id="KW-0489">Methyltransferase</keyword>
<evidence type="ECO:0000259" key="1">
    <source>
        <dbReference type="Pfam" id="PF13847"/>
    </source>
</evidence>
<dbReference type="EMBL" id="JNCF01000012">
    <property type="protein sequence ID" value="KGP63664.1"/>
    <property type="molecule type" value="Genomic_DNA"/>
</dbReference>
<organism evidence="2 3">
    <name type="scientific">Legionella norrlandica</name>
    <dbReference type="NCBI Taxonomy" id="1498499"/>
    <lineage>
        <taxon>Bacteria</taxon>
        <taxon>Pseudomonadati</taxon>
        <taxon>Pseudomonadota</taxon>
        <taxon>Gammaproteobacteria</taxon>
        <taxon>Legionellales</taxon>
        <taxon>Legionellaceae</taxon>
        <taxon>Legionella</taxon>
    </lineage>
</organism>
<evidence type="ECO:0000313" key="3">
    <source>
        <dbReference type="Proteomes" id="UP000054422"/>
    </source>
</evidence>
<dbReference type="Proteomes" id="UP000054422">
    <property type="component" value="Unassembled WGS sequence"/>
</dbReference>
<dbReference type="GO" id="GO:0032259">
    <property type="term" value="P:methylation"/>
    <property type="evidence" value="ECO:0007669"/>
    <property type="project" value="UniProtKB-KW"/>
</dbReference>
<dbReference type="AlphaFoldDB" id="A0A0A2SW31"/>
<accession>A0A0A2SW31</accession>
<dbReference type="SUPFAM" id="SSF53335">
    <property type="entry name" value="S-adenosyl-L-methionine-dependent methyltransferases"/>
    <property type="match status" value="1"/>
</dbReference>
<dbReference type="InterPro" id="IPR025714">
    <property type="entry name" value="Methyltranfer_dom"/>
</dbReference>
<reference evidence="2 3" key="1">
    <citation type="submission" date="2014-05" db="EMBL/GenBank/DDBJ databases">
        <authorList>
            <person name="Rizzardi K."/>
            <person name="Winiecka-Krusnell J."/>
            <person name="Ramliden M."/>
            <person name="Alm E."/>
            <person name="Andersson S."/>
            <person name="Byfors S."/>
        </authorList>
    </citation>
    <scope>NUCLEOTIDE SEQUENCE [LARGE SCALE GENOMIC DNA]</scope>
    <source>
        <strain evidence="2 3">LEGN</strain>
    </source>
</reference>
<comment type="caution">
    <text evidence="2">The sequence shown here is derived from an EMBL/GenBank/DDBJ whole genome shotgun (WGS) entry which is preliminary data.</text>
</comment>
<keyword evidence="3" id="KW-1185">Reference proteome</keyword>
<gene>
    <name evidence="2" type="ORF">EP47_03325</name>
</gene>
<feature type="domain" description="Methyltransferase" evidence="1">
    <location>
        <begin position="42"/>
        <end position="161"/>
    </location>
</feature>
<dbReference type="OrthoDB" id="9795085at2"/>
<proteinExistence type="predicted"/>
<dbReference type="RefSeq" id="WP_035888257.1">
    <property type="nucleotide sequence ID" value="NZ_JNCF01000012.1"/>
</dbReference>